<dbReference type="AlphaFoldDB" id="A0A2P6N7P0"/>
<proteinExistence type="inferred from homology"/>
<dbReference type="SUPFAM" id="SSF48371">
    <property type="entry name" value="ARM repeat"/>
    <property type="match status" value="1"/>
</dbReference>
<dbReference type="Pfam" id="PF06371">
    <property type="entry name" value="Drf_GBD"/>
    <property type="match status" value="1"/>
</dbReference>
<dbReference type="InterPro" id="IPR016024">
    <property type="entry name" value="ARM-type_fold"/>
</dbReference>
<keyword evidence="2 4" id="KW-0175">Coiled coil</keyword>
<organism evidence="8 9">
    <name type="scientific">Planoprotostelium fungivorum</name>
    <dbReference type="NCBI Taxonomy" id="1890364"/>
    <lineage>
        <taxon>Eukaryota</taxon>
        <taxon>Amoebozoa</taxon>
        <taxon>Evosea</taxon>
        <taxon>Variosea</taxon>
        <taxon>Cavosteliida</taxon>
        <taxon>Cavosteliaceae</taxon>
        <taxon>Planoprotostelium</taxon>
    </lineage>
</organism>
<dbReference type="Gene3D" id="1.20.58.2220">
    <property type="entry name" value="Formin, FH2 domain"/>
    <property type="match status" value="1"/>
</dbReference>
<dbReference type="PROSITE" id="PS51444">
    <property type="entry name" value="FH2"/>
    <property type="match status" value="1"/>
</dbReference>
<dbReference type="Pfam" id="PF06367">
    <property type="entry name" value="Drf_FH3"/>
    <property type="match status" value="1"/>
</dbReference>
<name>A0A2P6N7P0_9EUKA</name>
<evidence type="ECO:0000313" key="9">
    <source>
        <dbReference type="Proteomes" id="UP000241769"/>
    </source>
</evidence>
<dbReference type="Pfam" id="PF02181">
    <property type="entry name" value="FH2"/>
    <property type="match status" value="1"/>
</dbReference>
<protein>
    <submittedName>
        <fullName evidence="8">Actin binding protein</fullName>
    </submittedName>
</protein>
<feature type="region of interest" description="Disordered" evidence="5">
    <location>
        <begin position="601"/>
        <end position="657"/>
    </location>
</feature>
<feature type="compositionally biased region" description="Pro residues" evidence="5">
    <location>
        <begin position="605"/>
        <end position="638"/>
    </location>
</feature>
<evidence type="ECO:0000313" key="8">
    <source>
        <dbReference type="EMBL" id="PRP79969.1"/>
    </source>
</evidence>
<reference evidence="8 9" key="1">
    <citation type="journal article" date="2018" name="Genome Biol. Evol.">
        <title>Multiple Roots of Fruiting Body Formation in Amoebozoa.</title>
        <authorList>
            <person name="Hillmann F."/>
            <person name="Forbes G."/>
            <person name="Novohradska S."/>
            <person name="Ferling I."/>
            <person name="Riege K."/>
            <person name="Groth M."/>
            <person name="Westermann M."/>
            <person name="Marz M."/>
            <person name="Spaller T."/>
            <person name="Winckler T."/>
            <person name="Schaap P."/>
            <person name="Glockner G."/>
        </authorList>
    </citation>
    <scope>NUCLEOTIDE SEQUENCE [LARGE SCALE GENOMIC DNA]</scope>
    <source>
        <strain evidence="8 9">Jena</strain>
    </source>
</reference>
<dbReference type="PANTHER" id="PTHR45725:SF1">
    <property type="entry name" value="DISHEVELLED ASSOCIATED ACTIVATOR OF MORPHOGENESIS, ISOFORM D"/>
    <property type="match status" value="1"/>
</dbReference>
<evidence type="ECO:0000256" key="4">
    <source>
        <dbReference type="SAM" id="Coils"/>
    </source>
</evidence>
<dbReference type="InterPro" id="IPR011989">
    <property type="entry name" value="ARM-like"/>
</dbReference>
<sequence length="1215" mass="136385">MANEGVNLRLLRLKGVSTAEKEVYVRVVSKYGMKSQRPIDVRAVVLTTGMAEFMAAGGVSVPLSSTSDEITLTLLYGKKMKTAGVLVLDGRWITNLPPIAEREFSETLQGEKLGRCTIEFMGKRERQLTPRESVGGVVQLPMPPQHELDQMYTELLTELGMESMIGKKDTLSNQYKWNMILQQKKIQENRTMGQIEGSPHYWTNRIRTDGSPETFKQLNVVLATEQLDWIQKFITAGGLSAIIDQMAKGEQLILVKARTKQLKKDDAVVVSQGEMIRCLKPIANNTEGLKALVLLPDAVKRIALSMNIADIPGSMEGLEWTIIILRMLTRVCVVKPNGHRSVLEAMSHYRNKNNETRRFETMVKYFGTSVHMDAKVAYVKFVNAVINMPDEVDLRIAIRNEFLRLGFKEKMLKFKDLCKPEDIDYLTQVDVFEEESLADYKEIHDRFAFMDVDINNPDELYKATKTQMTQNGLTAPFLGFLQNLCALPVKSEVGSRAFLVGCSLMRYVNIYKGKIAADPSETSFARIFSEISGENHAENAVPIDSTSSGDMATISAELENLKKKTITLEIENKELREIIRSGKIGTVEVPKLADTMAALKTVTEGPPPPLPPMPPPQAPSDGPPPPPPPGGGPPPPPGMMSTAAKKKNPLKTPKEKMKGWQWTKLPYNRIKGTVWEKFPEAYRGIPIEYAELEEQFTAKKIEKKQNEEKKGSKMVHILEHKVAQNLSIWLSQFKIPHRDIIRAAETFDASVINYDQLKQLVTFIPSSTDVQNIRDYIKENDMSLLGIPELFTLELANNAELPNILRAFAFKSGFEMAKQSIKPSIELIYMTSNDIIVSPKFAKILDMSLEMGNFLNHGNARGNAFGYTINSLSKMSDTRTGDLKSNLLKFMISTLEKKEESILSVEEEMQCIEEAKRVSLATTQGELNTLIKDYRTVIEAISSTAAGKHYDSIRMFVEDAKFDIEIMNGKMGEALKTYETAAKFFGEDPAKVPPEDFFAIISKFTSSLKSTRQEMEAERIAEEKAKNREQLKQKRMLEQEARRRAGEVQAVESGRDTYVDNIDHMMGEGSAFRQLRHTASSSALTIHDDGPVGQTKELRRGRSEKGGTQQVMITLSTSTGVRISKYGKGDTEEYPLKKVKRFYTKEGSLHIDFGSARSREVILYSEHSDSIMSHLTEMIKAIQVAREKGDDSEAIDLLQTYEATLYEPEGSVHST</sequence>
<dbReference type="InterPro" id="IPR015425">
    <property type="entry name" value="FH2_Formin"/>
</dbReference>
<evidence type="ECO:0000256" key="3">
    <source>
        <dbReference type="ARBA" id="ARBA00023203"/>
    </source>
</evidence>
<dbReference type="EMBL" id="MDYQ01000165">
    <property type="protein sequence ID" value="PRP79969.1"/>
    <property type="molecule type" value="Genomic_DNA"/>
</dbReference>
<dbReference type="PROSITE" id="PS51232">
    <property type="entry name" value="GBD_FH3"/>
    <property type="match status" value="1"/>
</dbReference>
<dbReference type="InParanoid" id="A0A2P6N7P0"/>
<dbReference type="Gene3D" id="1.25.10.10">
    <property type="entry name" value="Leucine-rich Repeat Variant"/>
    <property type="match status" value="1"/>
</dbReference>
<evidence type="ECO:0000256" key="1">
    <source>
        <dbReference type="ARBA" id="ARBA00008214"/>
    </source>
</evidence>
<feature type="region of interest" description="Disordered" evidence="5">
    <location>
        <begin position="1084"/>
        <end position="1107"/>
    </location>
</feature>
<dbReference type="InterPro" id="IPR014768">
    <property type="entry name" value="GBD/FH3_dom"/>
</dbReference>
<feature type="coiled-coil region" evidence="4">
    <location>
        <begin position="1008"/>
        <end position="1041"/>
    </location>
</feature>
<dbReference type="SUPFAM" id="SSF101447">
    <property type="entry name" value="Formin homology 2 domain (FH2 domain)"/>
    <property type="match status" value="1"/>
</dbReference>
<feature type="compositionally biased region" description="Basic and acidic residues" evidence="5">
    <location>
        <begin position="1086"/>
        <end position="1105"/>
    </location>
</feature>
<feature type="domain" description="FH2" evidence="7">
    <location>
        <begin position="647"/>
        <end position="1034"/>
    </location>
</feature>
<dbReference type="GO" id="GO:0031267">
    <property type="term" value="F:small GTPase binding"/>
    <property type="evidence" value="ECO:0007669"/>
    <property type="project" value="InterPro"/>
</dbReference>
<evidence type="ECO:0000259" key="6">
    <source>
        <dbReference type="PROSITE" id="PS51232"/>
    </source>
</evidence>
<dbReference type="Proteomes" id="UP000241769">
    <property type="component" value="Unassembled WGS sequence"/>
</dbReference>
<dbReference type="InterPro" id="IPR051425">
    <property type="entry name" value="Formin_Homology"/>
</dbReference>
<dbReference type="GO" id="GO:0045010">
    <property type="term" value="P:actin nucleation"/>
    <property type="evidence" value="ECO:0007669"/>
    <property type="project" value="UniProtKB-ARBA"/>
</dbReference>
<feature type="coiled-coil region" evidence="4">
    <location>
        <begin position="551"/>
        <end position="578"/>
    </location>
</feature>
<dbReference type="SMART" id="SM00498">
    <property type="entry name" value="FH2"/>
    <property type="match status" value="1"/>
</dbReference>
<keyword evidence="3" id="KW-0009">Actin-binding</keyword>
<dbReference type="InterPro" id="IPR010473">
    <property type="entry name" value="GTPase-bd"/>
</dbReference>
<comment type="similarity">
    <text evidence="1">Belongs to the formin homology family. Diaphanous subfamily.</text>
</comment>
<dbReference type="PANTHER" id="PTHR45725">
    <property type="entry name" value="FORMIN HOMOLOGY 2 FAMILY MEMBER"/>
    <property type="match status" value="1"/>
</dbReference>
<dbReference type="GO" id="GO:0003779">
    <property type="term" value="F:actin binding"/>
    <property type="evidence" value="ECO:0007669"/>
    <property type="project" value="UniProtKB-KW"/>
</dbReference>
<keyword evidence="9" id="KW-1185">Reference proteome</keyword>
<dbReference type="OrthoDB" id="17758at2759"/>
<feature type="domain" description="GBD/FH3" evidence="6">
    <location>
        <begin position="140"/>
        <end position="516"/>
    </location>
</feature>
<evidence type="ECO:0000256" key="2">
    <source>
        <dbReference type="ARBA" id="ARBA00023054"/>
    </source>
</evidence>
<evidence type="ECO:0000259" key="7">
    <source>
        <dbReference type="PROSITE" id="PS51444"/>
    </source>
</evidence>
<dbReference type="InterPro" id="IPR042201">
    <property type="entry name" value="FH2_Formin_sf"/>
</dbReference>
<dbReference type="SMART" id="SM01139">
    <property type="entry name" value="Drf_FH3"/>
    <property type="match status" value="1"/>
</dbReference>
<evidence type="ECO:0000256" key="5">
    <source>
        <dbReference type="SAM" id="MobiDB-lite"/>
    </source>
</evidence>
<comment type="caution">
    <text evidence="8">The sequence shown here is derived from an EMBL/GenBank/DDBJ whole genome shotgun (WGS) entry which is preliminary data.</text>
</comment>
<dbReference type="SMART" id="SM01140">
    <property type="entry name" value="Drf_GBD"/>
    <property type="match status" value="1"/>
</dbReference>
<dbReference type="STRING" id="1890364.A0A2P6N7P0"/>
<accession>A0A2P6N7P0</accession>
<gene>
    <name evidence="8" type="ORF">PROFUN_05945</name>
</gene>
<dbReference type="InterPro" id="IPR010472">
    <property type="entry name" value="FH3_dom"/>
</dbReference>